<keyword evidence="15" id="KW-1185">Reference proteome</keyword>
<dbReference type="NCBIfam" id="TIGR00797">
    <property type="entry name" value="matE"/>
    <property type="match status" value="1"/>
</dbReference>
<dbReference type="RefSeq" id="WP_244747049.1">
    <property type="nucleotide sequence ID" value="NZ_CP095071.1"/>
</dbReference>
<evidence type="ECO:0000256" key="2">
    <source>
        <dbReference type="ARBA" id="ARBA00004651"/>
    </source>
</evidence>
<dbReference type="InterPro" id="IPR002528">
    <property type="entry name" value="MATE_fam"/>
</dbReference>
<evidence type="ECO:0000256" key="6">
    <source>
        <dbReference type="ARBA" id="ARBA00022449"/>
    </source>
</evidence>
<keyword evidence="6" id="KW-0050">Antiport</keyword>
<keyword evidence="8 13" id="KW-0812">Transmembrane</keyword>
<name>A0ABY4GR69_9BACI</name>
<dbReference type="PANTHER" id="PTHR43298">
    <property type="entry name" value="MULTIDRUG RESISTANCE PROTEIN NORM-RELATED"/>
    <property type="match status" value="1"/>
</dbReference>
<keyword evidence="5" id="KW-0813">Transport</keyword>
<feature type="transmembrane region" description="Helical" evidence="13">
    <location>
        <begin position="389"/>
        <end position="412"/>
    </location>
</feature>
<feature type="transmembrane region" description="Helical" evidence="13">
    <location>
        <begin position="418"/>
        <end position="441"/>
    </location>
</feature>
<dbReference type="InterPro" id="IPR048279">
    <property type="entry name" value="MdtK-like"/>
</dbReference>
<evidence type="ECO:0000256" key="5">
    <source>
        <dbReference type="ARBA" id="ARBA00022448"/>
    </source>
</evidence>
<gene>
    <name evidence="14" type="ORF">MUN87_07300</name>
</gene>
<keyword evidence="7" id="KW-1003">Cell membrane</keyword>
<feature type="transmembrane region" description="Helical" evidence="13">
    <location>
        <begin position="359"/>
        <end position="377"/>
    </location>
</feature>
<comment type="subcellular location">
    <subcellularLocation>
        <location evidence="2">Cell membrane</location>
        <topology evidence="2">Multi-pass membrane protein</topology>
    </subcellularLocation>
</comment>
<feature type="transmembrane region" description="Helical" evidence="13">
    <location>
        <begin position="12"/>
        <end position="34"/>
    </location>
</feature>
<keyword evidence="9 13" id="KW-1133">Transmembrane helix</keyword>
<dbReference type="CDD" id="cd13131">
    <property type="entry name" value="MATE_NorM_like"/>
    <property type="match status" value="1"/>
</dbReference>
<feature type="transmembrane region" description="Helical" evidence="13">
    <location>
        <begin position="132"/>
        <end position="150"/>
    </location>
</feature>
<feature type="transmembrane region" description="Helical" evidence="13">
    <location>
        <begin position="248"/>
        <end position="269"/>
    </location>
</feature>
<evidence type="ECO:0000313" key="14">
    <source>
        <dbReference type="EMBL" id="UOQ86686.1"/>
    </source>
</evidence>
<accession>A0ABY4GR69</accession>
<dbReference type="Proteomes" id="UP000831537">
    <property type="component" value="Chromosome"/>
</dbReference>
<evidence type="ECO:0000256" key="13">
    <source>
        <dbReference type="SAM" id="Phobius"/>
    </source>
</evidence>
<evidence type="ECO:0000256" key="7">
    <source>
        <dbReference type="ARBA" id="ARBA00022475"/>
    </source>
</evidence>
<dbReference type="InterPro" id="IPR050222">
    <property type="entry name" value="MATE_MdtK"/>
</dbReference>
<organism evidence="14 15">
    <name type="scientific">Gracilibacillus salinarum</name>
    <dbReference type="NCBI Taxonomy" id="2932255"/>
    <lineage>
        <taxon>Bacteria</taxon>
        <taxon>Bacillati</taxon>
        <taxon>Bacillota</taxon>
        <taxon>Bacilli</taxon>
        <taxon>Bacillales</taxon>
        <taxon>Bacillaceae</taxon>
        <taxon>Gracilibacillus</taxon>
    </lineage>
</organism>
<feature type="transmembrane region" description="Helical" evidence="13">
    <location>
        <begin position="281"/>
        <end position="304"/>
    </location>
</feature>
<proteinExistence type="inferred from homology"/>
<comment type="similarity">
    <text evidence="3">Belongs to the multi antimicrobial extrusion (MATE) (TC 2.A.66.1) family.</text>
</comment>
<evidence type="ECO:0000256" key="9">
    <source>
        <dbReference type="ARBA" id="ARBA00022989"/>
    </source>
</evidence>
<protein>
    <recommendedName>
        <fullName evidence="4">Probable multidrug resistance protein NorM</fullName>
    </recommendedName>
    <alternativeName>
        <fullName evidence="12">Multidrug-efflux transporter</fullName>
    </alternativeName>
</protein>
<evidence type="ECO:0000256" key="4">
    <source>
        <dbReference type="ARBA" id="ARBA00020268"/>
    </source>
</evidence>
<feature type="transmembrane region" description="Helical" evidence="13">
    <location>
        <begin position="162"/>
        <end position="182"/>
    </location>
</feature>
<dbReference type="EMBL" id="CP095071">
    <property type="protein sequence ID" value="UOQ86686.1"/>
    <property type="molecule type" value="Genomic_DNA"/>
</dbReference>
<feature type="transmembrane region" description="Helical" evidence="13">
    <location>
        <begin position="54"/>
        <end position="75"/>
    </location>
</feature>
<evidence type="ECO:0000256" key="1">
    <source>
        <dbReference type="ARBA" id="ARBA00003408"/>
    </source>
</evidence>
<evidence type="ECO:0000313" key="15">
    <source>
        <dbReference type="Proteomes" id="UP000831537"/>
    </source>
</evidence>
<dbReference type="Pfam" id="PF01554">
    <property type="entry name" value="MatE"/>
    <property type="match status" value="2"/>
</dbReference>
<sequence length="453" mass="49795">MHQTTTFKEKIRLFMIILIPILITQVSMYAMNFFDTIMSGQAGASDLAGVAIGSSLWVPVQMAIVGILMAMSPIVAQLTGAKEEAKIPFTVQQGIYLAIGLGIIVTVVGLFLIDPILSLMDLESRVQHVAKYYILTIGTGMIPLFVYNLIRSYIDGLGHTRISMAIVLVSLPVNILLNYIFIFGKFGVPEFGGIGAGIASALTFLVNLILSIWIVHYVRPFRDHRIFHKLVKPSVSEWASQLRIGIPIGFSIFFEVSIFSAVTFMLSAYSTNTIAAHQAAINFASFLYMIPLSIAMSLTIAVGFEVGAKRFRDARTYSYMGILSGIVIAFLAGGIIYLLDDQVASLYSDQAEVISLTKQFLYYAIFFQFADAVGAPVQGILRGYKDVNITFWMSLVSYWLIGLPSGWLFANYTGLDAFGYWLGLIVGLSAGAITLFGRMYYLQHKLAKGAAIK</sequence>
<feature type="transmembrane region" description="Helical" evidence="13">
    <location>
        <begin position="194"/>
        <end position="215"/>
    </location>
</feature>
<keyword evidence="10" id="KW-0406">Ion transport</keyword>
<evidence type="ECO:0000256" key="12">
    <source>
        <dbReference type="ARBA" id="ARBA00031636"/>
    </source>
</evidence>
<evidence type="ECO:0000256" key="10">
    <source>
        <dbReference type="ARBA" id="ARBA00023065"/>
    </source>
</evidence>
<dbReference type="PANTHER" id="PTHR43298:SF2">
    <property type="entry name" value="FMN_FAD EXPORTER YEEO-RELATED"/>
    <property type="match status" value="1"/>
</dbReference>
<evidence type="ECO:0000256" key="11">
    <source>
        <dbReference type="ARBA" id="ARBA00023136"/>
    </source>
</evidence>
<evidence type="ECO:0000256" key="3">
    <source>
        <dbReference type="ARBA" id="ARBA00010199"/>
    </source>
</evidence>
<comment type="function">
    <text evidence="1">Multidrug efflux pump.</text>
</comment>
<keyword evidence="11 13" id="KW-0472">Membrane</keyword>
<feature type="transmembrane region" description="Helical" evidence="13">
    <location>
        <begin position="95"/>
        <end position="120"/>
    </location>
</feature>
<dbReference type="PIRSF" id="PIRSF006603">
    <property type="entry name" value="DinF"/>
    <property type="match status" value="1"/>
</dbReference>
<feature type="transmembrane region" description="Helical" evidence="13">
    <location>
        <begin position="316"/>
        <end position="339"/>
    </location>
</feature>
<evidence type="ECO:0000256" key="8">
    <source>
        <dbReference type="ARBA" id="ARBA00022692"/>
    </source>
</evidence>
<reference evidence="14 15" key="1">
    <citation type="submission" date="2022-04" db="EMBL/GenBank/DDBJ databases">
        <title>Gracilibacillus sp. isolated from saltern.</title>
        <authorList>
            <person name="Won M."/>
            <person name="Lee C.-M."/>
            <person name="Woen H.-Y."/>
            <person name="Kwon S.-W."/>
        </authorList>
    </citation>
    <scope>NUCLEOTIDE SEQUENCE [LARGE SCALE GENOMIC DNA]</scope>
    <source>
        <strain evidence="14 15">SSPM10-3</strain>
    </source>
</reference>